<proteinExistence type="inferred from homology"/>
<evidence type="ECO:0000256" key="1">
    <source>
        <dbReference type="ARBA" id="ARBA00009283"/>
    </source>
</evidence>
<dbReference type="GO" id="GO:0005524">
    <property type="term" value="F:ATP binding"/>
    <property type="evidence" value="ECO:0007669"/>
    <property type="project" value="UniProtKB-KW"/>
</dbReference>
<evidence type="ECO:0000256" key="2">
    <source>
        <dbReference type="ARBA" id="ARBA00022801"/>
    </source>
</evidence>
<accession>A0A699YPQ3</accession>
<comment type="caution">
    <text evidence="5">The sequence shown here is derived from an EMBL/GenBank/DDBJ whole genome shotgun (WGS) entry which is preliminary data.</text>
</comment>
<dbReference type="AlphaFoldDB" id="A0A699YPQ3"/>
<dbReference type="Proteomes" id="UP000485058">
    <property type="component" value="Unassembled WGS sequence"/>
</dbReference>
<dbReference type="PANTHER" id="PTHR11782">
    <property type="entry name" value="ADENOSINE/GUANOSINE DIPHOSPHATASE"/>
    <property type="match status" value="1"/>
</dbReference>
<dbReference type="Gene3D" id="3.30.420.40">
    <property type="match status" value="1"/>
</dbReference>
<evidence type="ECO:0000256" key="4">
    <source>
        <dbReference type="SAM" id="MobiDB-lite"/>
    </source>
</evidence>
<dbReference type="PANTHER" id="PTHR11782:SF3">
    <property type="entry name" value="APYRASE 6-RELATED"/>
    <property type="match status" value="1"/>
</dbReference>
<dbReference type="GO" id="GO:0009134">
    <property type="term" value="P:nucleoside diphosphate catabolic process"/>
    <property type="evidence" value="ECO:0007669"/>
    <property type="project" value="TreeGrafter"/>
</dbReference>
<evidence type="ECO:0000313" key="5">
    <source>
        <dbReference type="EMBL" id="GFH11940.1"/>
    </source>
</evidence>
<feature type="binding site" evidence="3">
    <location>
        <begin position="133"/>
        <end position="137"/>
    </location>
    <ligand>
        <name>ATP</name>
        <dbReference type="ChEBI" id="CHEBI:30616"/>
    </ligand>
</feature>
<protein>
    <submittedName>
        <fullName evidence="5">Uncharacterized protein</fullName>
    </submittedName>
</protein>
<keyword evidence="3" id="KW-0067">ATP-binding</keyword>
<organism evidence="5 6">
    <name type="scientific">Haematococcus lacustris</name>
    <name type="common">Green alga</name>
    <name type="synonym">Haematococcus pluvialis</name>
    <dbReference type="NCBI Taxonomy" id="44745"/>
    <lineage>
        <taxon>Eukaryota</taxon>
        <taxon>Viridiplantae</taxon>
        <taxon>Chlorophyta</taxon>
        <taxon>core chlorophytes</taxon>
        <taxon>Chlorophyceae</taxon>
        <taxon>CS clade</taxon>
        <taxon>Chlamydomonadales</taxon>
        <taxon>Haematococcaceae</taxon>
        <taxon>Haematococcus</taxon>
    </lineage>
</organism>
<dbReference type="InterPro" id="IPR000407">
    <property type="entry name" value="GDA1_CD39_NTPase"/>
</dbReference>
<reference evidence="5 6" key="1">
    <citation type="submission" date="2020-02" db="EMBL/GenBank/DDBJ databases">
        <title>Draft genome sequence of Haematococcus lacustris strain NIES-144.</title>
        <authorList>
            <person name="Morimoto D."/>
            <person name="Nakagawa S."/>
            <person name="Yoshida T."/>
            <person name="Sawayama S."/>
        </authorList>
    </citation>
    <scope>NUCLEOTIDE SEQUENCE [LARGE SCALE GENOMIC DNA]</scope>
    <source>
        <strain evidence="5 6">NIES-144</strain>
    </source>
</reference>
<evidence type="ECO:0000256" key="3">
    <source>
        <dbReference type="PIRSR" id="PIRSR600407-2"/>
    </source>
</evidence>
<dbReference type="EMBL" id="BLLF01000450">
    <property type="protein sequence ID" value="GFH11940.1"/>
    <property type="molecule type" value="Genomic_DNA"/>
</dbReference>
<keyword evidence="3" id="KW-0547">Nucleotide-binding</keyword>
<feature type="region of interest" description="Disordered" evidence="4">
    <location>
        <begin position="247"/>
        <end position="272"/>
    </location>
</feature>
<dbReference type="GO" id="GO:0017110">
    <property type="term" value="F:nucleoside diphosphate phosphatase activity"/>
    <property type="evidence" value="ECO:0007669"/>
    <property type="project" value="TreeGrafter"/>
</dbReference>
<name>A0A699YPQ3_HAELA</name>
<dbReference type="Gene3D" id="3.30.420.150">
    <property type="entry name" value="Exopolyphosphatase. Domain 2"/>
    <property type="match status" value="1"/>
</dbReference>
<comment type="similarity">
    <text evidence="1">Belongs to the GDA1/CD39 NTPase family.</text>
</comment>
<keyword evidence="2" id="KW-0378">Hydrolase</keyword>
<keyword evidence="6" id="KW-1185">Reference proteome</keyword>
<evidence type="ECO:0000313" key="6">
    <source>
        <dbReference type="Proteomes" id="UP000485058"/>
    </source>
</evidence>
<gene>
    <name evidence="5" type="ORF">HaLaN_07534</name>
</gene>
<feature type="compositionally biased region" description="Basic and acidic residues" evidence="4">
    <location>
        <begin position="258"/>
        <end position="270"/>
    </location>
</feature>
<sequence>MVPRQAWATTPIHLLATAGLRLLSSKDAADILDSCSQEAAYHQHHSRKEMVHSPNLFHGVLELGGASFQVPRQAWATTPIHLLATAGLRLLSSKDAADILDSCSQEAAYHQHHSRKEMVHSPNLFHGVLELGGASFQVTFVPHQRDLHVQRSGLLVRLPGVHARLFTHSYLGLGMDSALQQAVAEVHRQHQAAAAQEEGREQSVLDPCLPTGYQASDGRLGNASYASCLAIVQRVLPHRLCATAAPGHHPHHYPGQEAGREEPDGNEGRDAPAGLLQHTLHRLAAGASQDLQCSLGGVHLPPVTGTQFLAIENLYWTARALGLGPDASLHELQAAGQQYCAKPWEELHTTFAGHRAVM</sequence>
<dbReference type="Pfam" id="PF01150">
    <property type="entry name" value="GDA1_CD39"/>
    <property type="match status" value="1"/>
</dbReference>
<dbReference type="GO" id="GO:0016020">
    <property type="term" value="C:membrane"/>
    <property type="evidence" value="ECO:0007669"/>
    <property type="project" value="TreeGrafter"/>
</dbReference>